<dbReference type="KEGG" id="xcl:G4Z02_03670"/>
<organism evidence="2 3">
    <name type="scientific">Candidatus Xianfuyuplasma coldseepsis</name>
    <dbReference type="NCBI Taxonomy" id="2782163"/>
    <lineage>
        <taxon>Bacteria</taxon>
        <taxon>Bacillati</taxon>
        <taxon>Mycoplasmatota</taxon>
        <taxon>Mollicutes</taxon>
        <taxon>Candidatus Izemoplasmatales</taxon>
        <taxon>Candidatus Izemoplasmataceae</taxon>
        <taxon>Candidatus Xianfuyuplasma</taxon>
    </lineage>
</organism>
<feature type="region of interest" description="Disordered" evidence="1">
    <location>
        <begin position="221"/>
        <end position="253"/>
    </location>
</feature>
<evidence type="ECO:0000256" key="1">
    <source>
        <dbReference type="SAM" id="MobiDB-lite"/>
    </source>
</evidence>
<proteinExistence type="predicted"/>
<feature type="compositionally biased region" description="Basic and acidic residues" evidence="1">
    <location>
        <begin position="184"/>
        <end position="195"/>
    </location>
</feature>
<gene>
    <name evidence="2" type="ORF">G4Z02_03670</name>
</gene>
<evidence type="ECO:0000313" key="3">
    <source>
        <dbReference type="Proteomes" id="UP000514720"/>
    </source>
</evidence>
<keyword evidence="3" id="KW-1185">Reference proteome</keyword>
<dbReference type="RefSeq" id="WP_258878508.1">
    <property type="nucleotide sequence ID" value="NZ_CP048914.1"/>
</dbReference>
<accession>A0A7L7KQC0</accession>
<dbReference type="EMBL" id="CP048914">
    <property type="protein sequence ID" value="QMS84887.1"/>
    <property type="molecule type" value="Genomic_DNA"/>
</dbReference>
<dbReference type="AlphaFoldDB" id="A0A7L7KQC0"/>
<feature type="region of interest" description="Disordered" evidence="1">
    <location>
        <begin position="151"/>
        <end position="201"/>
    </location>
</feature>
<feature type="compositionally biased region" description="Basic residues" evidence="1">
    <location>
        <begin position="222"/>
        <end position="248"/>
    </location>
</feature>
<protein>
    <submittedName>
        <fullName evidence="2">Uncharacterized protein</fullName>
    </submittedName>
</protein>
<feature type="compositionally biased region" description="Acidic residues" evidence="1">
    <location>
        <begin position="61"/>
        <end position="71"/>
    </location>
</feature>
<dbReference type="Proteomes" id="UP000514720">
    <property type="component" value="Chromosome"/>
</dbReference>
<evidence type="ECO:0000313" key="2">
    <source>
        <dbReference type="EMBL" id="QMS84887.1"/>
    </source>
</evidence>
<feature type="region of interest" description="Disordered" evidence="1">
    <location>
        <begin position="30"/>
        <end position="136"/>
    </location>
</feature>
<feature type="compositionally biased region" description="Basic and acidic residues" evidence="1">
    <location>
        <begin position="159"/>
        <end position="174"/>
    </location>
</feature>
<feature type="compositionally biased region" description="Acidic residues" evidence="1">
    <location>
        <begin position="94"/>
        <end position="114"/>
    </location>
</feature>
<name>A0A7L7KQC0_9MOLU</name>
<reference evidence="2 3" key="1">
    <citation type="submission" date="2020-02" db="EMBL/GenBank/DDBJ databases">
        <authorList>
            <person name="Zheng R.K."/>
            <person name="Sun C.M."/>
        </authorList>
    </citation>
    <scope>NUCLEOTIDE SEQUENCE [LARGE SCALE GENOMIC DNA]</scope>
    <source>
        <strain evidence="3">zrk13</strain>
    </source>
</reference>
<sequence>MFKKKNKKQQQIERLLEDELVVTAADIAQAIDEESTPKQDQVQPEVDEELEAKPNHQVVENQEETIELDEQETAKSRDVEDEEELVEAITTEPISEESQDIIQEILEENQEDSEEVKMPKPETVEEEPDDSPVVQQGFVWTDVDACDLPQKKLSRKERKRLEQERLEREKEEKRNKRKKRRHKVVEEQPQKRPEDMIAPPVEDVVTEEEKVDLNTFFETSKLKKKKLKRRDRKKYSRKELRRRKKREKKGQGIEDVKDQNLYKFRRKKYKTVEDFITYLNDNYLEIDSVAQDVLADERFFGWIGKKSGVFNQSLQEFKEIKAKTEKKS</sequence>